<dbReference type="InterPro" id="IPR001227">
    <property type="entry name" value="Ac_transferase_dom_sf"/>
</dbReference>
<keyword evidence="3" id="KW-0808">Transferase</keyword>
<dbReference type="PROSITE" id="PS00606">
    <property type="entry name" value="KS3_1"/>
    <property type="match status" value="1"/>
</dbReference>
<dbReference type="PANTHER" id="PTHR43074">
    <property type="entry name" value="OMEGA-3 POLYUNSATURATED FATTY ACID SYNTHASE PFAB-RELATED"/>
    <property type="match status" value="1"/>
</dbReference>
<dbReference type="Pfam" id="PF16197">
    <property type="entry name" value="KAsynt_C_assoc"/>
    <property type="match status" value="1"/>
</dbReference>
<dbReference type="InterPro" id="IPR049900">
    <property type="entry name" value="PKS_mFAS_DH"/>
</dbReference>
<feature type="domain" description="Carrier" evidence="6">
    <location>
        <begin position="2121"/>
        <end position="2200"/>
    </location>
</feature>
<dbReference type="EMBL" id="KJ818251">
    <property type="protein sequence ID" value="AIJ29322.1"/>
    <property type="molecule type" value="mRNA"/>
</dbReference>
<dbReference type="InterPro" id="IPR042104">
    <property type="entry name" value="PKS_dehydratase_sf"/>
</dbReference>
<dbReference type="InterPro" id="IPR016036">
    <property type="entry name" value="Malonyl_transacylase_ACP-bd"/>
</dbReference>
<dbReference type="PROSITE" id="PS52004">
    <property type="entry name" value="KS3_2"/>
    <property type="match status" value="1"/>
</dbReference>
<feature type="domain" description="Carrier" evidence="6">
    <location>
        <begin position="1793"/>
        <end position="1872"/>
    </location>
</feature>
<feature type="domain" description="Carrier" evidence="6">
    <location>
        <begin position="1136"/>
        <end position="1212"/>
    </location>
</feature>
<dbReference type="InterPro" id="IPR014031">
    <property type="entry name" value="Ketoacyl_synth_C"/>
</dbReference>
<dbReference type="SMART" id="SM00822">
    <property type="entry name" value="PKS_KR"/>
    <property type="match status" value="1"/>
</dbReference>
<accession>A0A076NC49</accession>
<dbReference type="Pfam" id="PF02801">
    <property type="entry name" value="Ketoacyl-synt_C"/>
    <property type="match status" value="1"/>
</dbReference>
<dbReference type="PROSITE" id="PS50075">
    <property type="entry name" value="CARRIER"/>
    <property type="match status" value="13"/>
</dbReference>
<dbReference type="InterPro" id="IPR016035">
    <property type="entry name" value="Acyl_Trfase/lysoPLipase"/>
</dbReference>
<dbReference type="GO" id="GO:0006633">
    <property type="term" value="P:fatty acid biosynthetic process"/>
    <property type="evidence" value="ECO:0007669"/>
    <property type="project" value="InterPro"/>
</dbReference>
<feature type="domain" description="Carrier" evidence="6">
    <location>
        <begin position="2013"/>
        <end position="2092"/>
    </location>
</feature>
<feature type="domain" description="Carrier" evidence="6">
    <location>
        <begin position="1246"/>
        <end position="1322"/>
    </location>
</feature>
<dbReference type="SUPFAM" id="SSF47336">
    <property type="entry name" value="ACP-like"/>
    <property type="match status" value="13"/>
</dbReference>
<dbReference type="Gene3D" id="3.40.50.720">
    <property type="entry name" value="NAD(P)-binding Rossmann-like Domain"/>
    <property type="match status" value="1"/>
</dbReference>
<dbReference type="InterPro" id="IPR036736">
    <property type="entry name" value="ACP-like_sf"/>
</dbReference>
<dbReference type="Pfam" id="PF00698">
    <property type="entry name" value="Acyl_transf_1"/>
    <property type="match status" value="1"/>
</dbReference>
<feature type="domain" description="Carrier" evidence="6">
    <location>
        <begin position="2229"/>
        <end position="2308"/>
    </location>
</feature>
<feature type="active site" description="Proton donor; for dehydratase activity" evidence="4">
    <location>
        <position position="3273"/>
    </location>
</feature>
<dbReference type="InterPro" id="IPR014030">
    <property type="entry name" value="Ketoacyl_synth_N"/>
</dbReference>
<dbReference type="InterPro" id="IPR049551">
    <property type="entry name" value="PKS_DH_C"/>
</dbReference>
<evidence type="ECO:0000259" key="8">
    <source>
        <dbReference type="PROSITE" id="PS52019"/>
    </source>
</evidence>
<feature type="domain" description="Carrier" evidence="6">
    <location>
        <begin position="1463"/>
        <end position="1542"/>
    </location>
</feature>
<dbReference type="Pfam" id="PF00550">
    <property type="entry name" value="PP-binding"/>
    <property type="match status" value="13"/>
</dbReference>
<dbReference type="Pfam" id="PF14765">
    <property type="entry name" value="PS-DH"/>
    <property type="match status" value="1"/>
</dbReference>
<feature type="region of interest" description="N-terminal hotdog fold" evidence="4">
    <location>
        <begin position="3068"/>
        <end position="3195"/>
    </location>
</feature>
<dbReference type="SUPFAM" id="SSF55048">
    <property type="entry name" value="Probable ACP-binding domain of malonyl-CoA ACP transacylase"/>
    <property type="match status" value="1"/>
</dbReference>
<feature type="domain" description="PKS/mFAS DH" evidence="8">
    <location>
        <begin position="3068"/>
        <end position="3355"/>
    </location>
</feature>
<feature type="domain" description="Carrier" evidence="6">
    <location>
        <begin position="2445"/>
        <end position="2524"/>
    </location>
</feature>
<keyword evidence="2" id="KW-0597">Phosphoprotein</keyword>
<dbReference type="SMR" id="A0A076NC49"/>
<dbReference type="Pfam" id="PF08659">
    <property type="entry name" value="KR"/>
    <property type="match status" value="1"/>
</dbReference>
<dbReference type="PANTHER" id="PTHR43074:SF1">
    <property type="entry name" value="BETA-KETOACYL SYNTHASE FAMILY PROTEIN-RELATED"/>
    <property type="match status" value="1"/>
</dbReference>
<feature type="domain" description="Carrier" evidence="6">
    <location>
        <begin position="1903"/>
        <end position="1982"/>
    </location>
</feature>
<organism evidence="9">
    <name type="scientific">Aurantiochytrium sp. L-BL10</name>
    <dbReference type="NCBI Taxonomy" id="1535237"/>
    <lineage>
        <taxon>Eukaryota</taxon>
        <taxon>Sar</taxon>
        <taxon>Stramenopiles</taxon>
        <taxon>Bigyra</taxon>
        <taxon>Labyrinthulomycetes</taxon>
        <taxon>Thraustochytrida</taxon>
        <taxon>Thraustochytriidae</taxon>
        <taxon>Aurantiochytrium</taxon>
    </lineage>
</organism>
<dbReference type="InterPro" id="IPR014043">
    <property type="entry name" value="Acyl_transferase_dom"/>
</dbReference>
<dbReference type="InterPro" id="IPR032821">
    <property type="entry name" value="PKS_assoc"/>
</dbReference>
<feature type="domain" description="Carrier" evidence="6">
    <location>
        <begin position="2337"/>
        <end position="2416"/>
    </location>
</feature>
<feature type="active site" description="Proton acceptor; for dehydratase activity" evidence="4">
    <location>
        <position position="3103"/>
    </location>
</feature>
<evidence type="ECO:0000256" key="5">
    <source>
        <dbReference type="SAM" id="Coils"/>
    </source>
</evidence>
<dbReference type="Gene3D" id="3.40.366.10">
    <property type="entry name" value="Malonyl-Coenzyme A Acyl Carrier Protein, domain 2"/>
    <property type="match status" value="1"/>
</dbReference>
<feature type="domain" description="Carrier" evidence="6">
    <location>
        <begin position="1573"/>
        <end position="1652"/>
    </location>
</feature>
<evidence type="ECO:0000259" key="7">
    <source>
        <dbReference type="PROSITE" id="PS52004"/>
    </source>
</evidence>
<dbReference type="InterPro" id="IPR057326">
    <property type="entry name" value="KR_dom"/>
</dbReference>
<dbReference type="Gene3D" id="3.10.129.110">
    <property type="entry name" value="Polyketide synthase dehydratase"/>
    <property type="match status" value="1"/>
</dbReference>
<dbReference type="InterPro" id="IPR016039">
    <property type="entry name" value="Thiolase-like"/>
</dbReference>
<dbReference type="SUPFAM" id="SSF53901">
    <property type="entry name" value="Thiolase-like"/>
    <property type="match status" value="1"/>
</dbReference>
<feature type="coiled-coil region" evidence="5">
    <location>
        <begin position="1026"/>
        <end position="1074"/>
    </location>
</feature>
<dbReference type="InterPro" id="IPR020841">
    <property type="entry name" value="PKS_Beta-ketoAc_synthase_dom"/>
</dbReference>
<dbReference type="Gene3D" id="3.40.47.10">
    <property type="match status" value="1"/>
</dbReference>
<dbReference type="Gene3D" id="3.30.70.250">
    <property type="entry name" value="Malonyl-CoA ACP transacylase, ACP-binding"/>
    <property type="match status" value="1"/>
</dbReference>
<dbReference type="InterPro" id="IPR018201">
    <property type="entry name" value="Ketoacyl_synth_AS"/>
</dbReference>
<feature type="domain" description="Ketosynthase family 3 (KS3)" evidence="7">
    <location>
        <begin position="13"/>
        <end position="472"/>
    </location>
</feature>
<evidence type="ECO:0000256" key="3">
    <source>
        <dbReference type="ARBA" id="ARBA00022679"/>
    </source>
</evidence>
<dbReference type="GO" id="GO:0004315">
    <property type="term" value="F:3-oxoacyl-[acyl-carrier-protein] synthase activity"/>
    <property type="evidence" value="ECO:0007669"/>
    <property type="project" value="InterPro"/>
</dbReference>
<reference evidence="9" key="1">
    <citation type="submission" date="2014-05" db="EMBL/GenBank/DDBJ databases">
        <authorList>
            <person name="Liu C.-N."/>
        </authorList>
    </citation>
    <scope>NUCLEOTIDE SEQUENCE</scope>
    <source>
        <strain evidence="9">L-BL10</strain>
    </source>
</reference>
<dbReference type="SUPFAM" id="SSF51735">
    <property type="entry name" value="NAD(P)-binding Rossmann-fold domains"/>
    <property type="match status" value="1"/>
</dbReference>
<dbReference type="Gene3D" id="1.10.1200.10">
    <property type="entry name" value="ACP-like"/>
    <property type="match status" value="13"/>
</dbReference>
<sequence length="3355" mass="352401">MAHRENRLEANMDTRIAVIGMSAILPCGTTVRESWEAIRDGIDCLSDLPEDRVDVTAYFDPVKTTKDKIYCKRGGFIPEYDFDAREFGLNMFQMEDSDANQTVTLLKVKEALEDAGIEALSKEKKNIGCVLGIGGGQKSSHEFYSRLNYVVVEKVLRKMGMPEEDVQAAVEKYKANFPEWRLDSFPGFLGNVTAGRCTNTFNLDGMNCVVDAACASSLIAVKVAIDELLHGDCDMMITGATCTDNSIGMYMAFSKTPVFSTDPSVRAYDEKTKGMLIGEGSAMLVLKRYADAVRDGDEIHAVIRGCASSSDGKASGIYTPTISGQEEALRRAYMRANVDPATVTLVEGHGTGTPVGDRIELTALRNLFDSAYGNEKEKVAVGSIKSNIGHLKAVAGLAGMIKVIMALKHKTLPATINVDEPPKLYDNTPITDSSLYINTMNRPWFPAPGVPRRAGISSFGFGGANYHAVLEEAEPEHQKAYRLNRRPQPVLLMASSTQALASLCEAQLKEFEKAIEENKTVKNTAYIKCVDFCEKFKFPGSIPSSNARLGFLVKEADDATETLRAIVAQFQKSAGKDSWHLPRQGVSFRAQGINTTGGVAALFSGQGAQYTHMFSEVAMNWPQFRESISDMDRAQAKVAGADKDYERVSQVLYPRKPYNSEPEQDHKKISLTSYSQPSTLACALGAYEIFKQAGFKPDFAAGHSLGEFAALYAADCVNRDDLFELVCRRARIMGGKDAPATPKGCMAAVIGPNAEKIQIRTADVWLGNCNSMAAVIGPNAEKIQIRTADVWLGNCNSPSQTVITGSVEGIKKESELLQREGFRVVPLACESAFHSPQMQNASSAFKDVLSKVAFRQPSAQTKLFSNVSGETYSNNAQDLLKEHMTSSVKFISQVRNMHSAGARIFVEFGPKQVLSKLVSETLKDDPSIITISVNPSSGKDADIQLREAAVQLVVAGVNLQGFDKWDAPDATRLQPIKKKKTTLRLSAATYVSDKTKKAREAAMNDGRMLSCVSKVIAPPAAKPIVDTKAQEEVARLQKQLQDAQAQIQKAKADAAEADKKLAAAKDEAKRAAASAPVQKQVDTTIVDKHRAILKSMLAELDCYSTPGAVSSSFQAPVAAAPAPVAAAPAANSALLAKAETVVMEVLAAKTGYETDMIEPDMELETELGIDSIKRVEILSEVQAQLNVEAKDVDALSRTRTVGEVVNAMKAEIAGSSGAAAAAPAPVAAAPAPVAAAAPAANSALLAKAETVVMEVLAAKTGYETDMIEPDMELETELGIDSIKRVEILSEVQAQLNVEAKDVDALSRTRTVGEVVNAMKAEIAGSSGAAAAAPAPVAAAPAPVAAAAPAANSALLAKAETVVMEVLAAKTGYETDMIEADMELETELGIDSIKRVEILSEVQAQLNVEAKDVDALSRTRTVGEVVNAMKAEIAGSSGAAAAAPAPVAAAPAPVAAAAPAVSSALLEKAESVVMEVLAAKTGYETDMIEADMELETELGIDSIKRVEILSEVQAQLNVEAKDVDALSRTRTVGEVVNAMKAEIAGSSGAAAAAPAPVAAAPAPVAASAPAVSSALLEMAESVVMEVLAAKTGYETDMIEADMELETELGIDSIKRVEILSEVQAQLNVEAKDVDALSRTRTVGEVVNAMKAEIAGSSGAAAAAPAPVAAAPAPVAAAAPAVNSALLEKAESVVMEVLAAKTGYETDMIEADMELETELGIDSIKRVEILSEVQAQLNVEAKDVDALSRTRTVGEVVNAMKAEIAGSSGAAAAAPAPVAAAPAPVAAAAPAVSSALLEKAESVVMEVLAAKTGYETDMIEADMELETELGIDSIKRVEILSEVQAQLNVEAKDVDALSRTRTVGEVVNAMKAEIAGSSGAAAAAPAPVAAAPAPVAASAPAVSSALLEMAESVVMEVLAAKTGYETDMIEADMELETELGIDSIKRVEILSEVQAQLNVEAKDVDALSRTRTVGEVVNAMKAEIAGSSGAAAAAPAPVAAAPAPVAAAAPAVSSALLEKAESVVMEVLAAKTGYETDMIEADMELETELGIDSIKRVEILSEVQAMLNVEAKDVDALSRTRTVGEVVNAMKAEIAGSSGAAAPAPVVAAPAPVAAAAPAVSSALLEKAESVVMEVLAAKTGYETDMIEADMELETELGIDSIKRVEILSEVQAMLNVEAKDVDALSRTRTVGEVVNAMKAEIAGSSGAAAPAPVAAAPAPVAAAAPAVSSALLEKAESVVMEVLAAKTGYETDMIEADMELETELGIDSIKRVEILSEVQAMLNVEAKDVDALSRTRTVGEVVNAMKAEIAGSSGAAAPAPVAAAPAPVAAAAPAVSSALLEKAESVVMEVLAAKTGYETDMIEADMELETELGIDSIKRVEILSEVQAMLNVEAKDVDALSRTRTVGEVVNAMKAEIASSSGAAAPAPAAAAPAPAPAAAPAVSSALLEKAESVVMEVLAAKTGYETDMIEADMELETELGIDSIKRVEILSEVQAMLNVEAKDVDALSRTRTVGEVVNAMKAEIAGSSGAATASAPAAAAAAPAIKISTVHGADCDDLSVMSAELVDIRRADELLLERPENRPVLIVDDGTELTSALVRVLGAGAVVLTFDGLQLAQRAGAAVRHVQVKDLSAESAEKAIKEAEQRFGQLGGFISQQAERFAPADILGFTLMCAKFAKASLCTPVQGGRAFFIGVARLDGRLGFTSQGSTDSLTRAQRGAIFGLCKTIGLEWSANEVFARGIDIAREVHPEDAAVAITREMSCADNRIREVGIGLNQKRCTIRAVDLKPGAPKIQISQDDVLLVSGGARGITPLCIREITRQVRGGKYILLGRSKVPAGEPAWCNGVSDDDLGKAAMQELKRAFSAGEGPKPTPMTHKKLVGTIAGAREVRSSIANIEALGGKAIYSSCDVNSAADVAKAVREAEAQLGARVTGVVHASGVLRDRLIEQKRPDEFDAVFGTKVTGLENLFGAIDMANLKHLVLFSSLAGFHGNIGQSDYAMANEALNKMGLELSDRVSVKSICFGPWDGGMVTPQLKKQFQSMGVQIIPREGGADTVARIVLGSSPAEILVGNWTTPTKKVGSEPVVIHRKISAASNPFLKDHVIQGRCVLPMTIAVGCLAETCLGQFPGYSLWAIEDAQLFKGVTVDGDVNCEITLKPSQGTAGRVMIQATLKTFASGKLVPAYRAVIVLSTQGKPPAATTSQTPSLQADPAARGNPYDGKTLFHGPAFQGLKEIISCNKSQLVAECTFIPSSESAGEFASDYESHNPFVNDIAFQAMLVWIRRTLGQAALPNSIQRIVQHRALPQDKPFYLTLKSNSASGHSQHKTSVQFHNEQGDLFVDIQASVTSSDSLAF</sequence>
<dbReference type="SMART" id="SM00827">
    <property type="entry name" value="PKS_AT"/>
    <property type="match status" value="1"/>
</dbReference>
<keyword evidence="1" id="KW-0596">Phosphopantetheine</keyword>
<feature type="domain" description="Carrier" evidence="6">
    <location>
        <begin position="1683"/>
        <end position="1762"/>
    </location>
</feature>
<evidence type="ECO:0000256" key="2">
    <source>
        <dbReference type="ARBA" id="ARBA00022553"/>
    </source>
</evidence>
<keyword evidence="5" id="KW-0175">Coiled coil</keyword>
<proteinExistence type="evidence at transcript level"/>
<dbReference type="CDD" id="cd00833">
    <property type="entry name" value="PKS"/>
    <property type="match status" value="1"/>
</dbReference>
<protein>
    <submittedName>
        <fullName evidence="9">Polyketide synthase subunit A</fullName>
    </submittedName>
</protein>
<evidence type="ECO:0000256" key="1">
    <source>
        <dbReference type="ARBA" id="ARBA00022450"/>
    </source>
</evidence>
<evidence type="ECO:0000259" key="6">
    <source>
        <dbReference type="PROSITE" id="PS50075"/>
    </source>
</evidence>
<name>A0A076NC49_9STRA</name>
<dbReference type="PROSITE" id="PS52019">
    <property type="entry name" value="PKS_MFAS_DH"/>
    <property type="match status" value="1"/>
</dbReference>
<dbReference type="SMART" id="SM00825">
    <property type="entry name" value="PKS_KS"/>
    <property type="match status" value="1"/>
</dbReference>
<dbReference type="Pfam" id="PF00109">
    <property type="entry name" value="ketoacyl-synt"/>
    <property type="match status" value="1"/>
</dbReference>
<dbReference type="InterPro" id="IPR013968">
    <property type="entry name" value="PKS_KR"/>
</dbReference>
<feature type="domain" description="Carrier" evidence="6">
    <location>
        <begin position="1356"/>
        <end position="1432"/>
    </location>
</feature>
<evidence type="ECO:0000313" key="9">
    <source>
        <dbReference type="EMBL" id="AIJ29322.1"/>
    </source>
</evidence>
<dbReference type="InterPro" id="IPR052568">
    <property type="entry name" value="PKS-FAS_Synthase"/>
</dbReference>
<evidence type="ECO:0000256" key="4">
    <source>
        <dbReference type="PROSITE-ProRule" id="PRU01363"/>
    </source>
</evidence>
<feature type="region of interest" description="C-terminal hotdog fold" evidence="4">
    <location>
        <begin position="3210"/>
        <end position="3355"/>
    </location>
</feature>
<dbReference type="InterPro" id="IPR009081">
    <property type="entry name" value="PP-bd_ACP"/>
</dbReference>
<dbReference type="InterPro" id="IPR036291">
    <property type="entry name" value="NAD(P)-bd_dom_sf"/>
</dbReference>
<dbReference type="SUPFAM" id="SSF52151">
    <property type="entry name" value="FabD/lysophospholipase-like"/>
    <property type="match status" value="1"/>
</dbReference>